<feature type="domain" description="Response regulatory" evidence="10">
    <location>
        <begin position="2"/>
        <end position="119"/>
    </location>
</feature>
<protein>
    <submittedName>
        <fullName evidence="11">Two-component response regulator yesN</fullName>
    </submittedName>
</protein>
<evidence type="ECO:0000259" key="9">
    <source>
        <dbReference type="PROSITE" id="PS01124"/>
    </source>
</evidence>
<evidence type="ECO:0000313" key="12">
    <source>
        <dbReference type="Proteomes" id="UP000018895"/>
    </source>
</evidence>
<dbReference type="SMART" id="SM00448">
    <property type="entry name" value="REC"/>
    <property type="match status" value="1"/>
</dbReference>
<evidence type="ECO:0000256" key="2">
    <source>
        <dbReference type="ARBA" id="ARBA00022490"/>
    </source>
</evidence>
<dbReference type="GO" id="GO:0005737">
    <property type="term" value="C:cytoplasm"/>
    <property type="evidence" value="ECO:0007669"/>
    <property type="project" value="UniProtKB-SubCell"/>
</dbReference>
<dbReference type="InterPro" id="IPR018060">
    <property type="entry name" value="HTH_AraC"/>
</dbReference>
<dbReference type="GO" id="GO:0003700">
    <property type="term" value="F:DNA-binding transcription factor activity"/>
    <property type="evidence" value="ECO:0007669"/>
    <property type="project" value="InterPro"/>
</dbReference>
<keyword evidence="2" id="KW-0963">Cytoplasm</keyword>
<dbReference type="Gene3D" id="1.10.10.60">
    <property type="entry name" value="Homeodomain-like"/>
    <property type="match status" value="2"/>
</dbReference>
<dbReference type="EMBL" id="BAUU01000029">
    <property type="protein sequence ID" value="GAE32113.1"/>
    <property type="molecule type" value="Genomic_DNA"/>
</dbReference>
<evidence type="ECO:0000256" key="5">
    <source>
        <dbReference type="ARBA" id="ARBA00023015"/>
    </source>
</evidence>
<dbReference type="PROSITE" id="PS50110">
    <property type="entry name" value="RESPONSE_REGULATORY"/>
    <property type="match status" value="1"/>
</dbReference>
<organism evidence="11 12">
    <name type="scientific">Halalkalibacter hemicellulosilyticusJCM 9152</name>
    <dbReference type="NCBI Taxonomy" id="1236971"/>
    <lineage>
        <taxon>Bacteria</taxon>
        <taxon>Bacillati</taxon>
        <taxon>Bacillota</taxon>
        <taxon>Bacilli</taxon>
        <taxon>Bacillales</taxon>
        <taxon>Bacillaceae</taxon>
        <taxon>Halalkalibacter</taxon>
    </lineage>
</organism>
<dbReference type="GO" id="GO:0043565">
    <property type="term" value="F:sequence-specific DNA binding"/>
    <property type="evidence" value="ECO:0007669"/>
    <property type="project" value="InterPro"/>
</dbReference>
<dbReference type="PROSITE" id="PS01124">
    <property type="entry name" value="HTH_ARAC_FAMILY_2"/>
    <property type="match status" value="1"/>
</dbReference>
<evidence type="ECO:0000256" key="8">
    <source>
        <dbReference type="PROSITE-ProRule" id="PRU00169"/>
    </source>
</evidence>
<accession>W4QKF0</accession>
<dbReference type="STRING" id="1236971.JCM9152_3631"/>
<keyword evidence="3 8" id="KW-0597">Phosphoprotein</keyword>
<gene>
    <name evidence="11" type="ORF">JCM9152_3631</name>
</gene>
<dbReference type="GO" id="GO:0000160">
    <property type="term" value="P:phosphorelay signal transduction system"/>
    <property type="evidence" value="ECO:0007669"/>
    <property type="project" value="UniProtKB-KW"/>
</dbReference>
<dbReference type="SUPFAM" id="SSF52172">
    <property type="entry name" value="CheY-like"/>
    <property type="match status" value="1"/>
</dbReference>
<evidence type="ECO:0000256" key="4">
    <source>
        <dbReference type="ARBA" id="ARBA00023012"/>
    </source>
</evidence>
<reference evidence="11" key="1">
    <citation type="journal article" date="2014" name="Genome Announc.">
        <title>Draft Genome Sequences of Three Alkaliphilic Bacillus Strains, Bacillus wakoensis JCM 9140T, Bacillus akibai JCM 9157T, and Bacillus hemicellulosilyticus JCM 9152T.</title>
        <authorList>
            <person name="Yuki M."/>
            <person name="Oshima K."/>
            <person name="Suda W."/>
            <person name="Oshida Y."/>
            <person name="Kitamura K."/>
            <person name="Iida T."/>
            <person name="Hattori M."/>
            <person name="Ohkuma M."/>
        </authorList>
    </citation>
    <scope>NUCLEOTIDE SEQUENCE [LARGE SCALE GENOMIC DNA]</scope>
    <source>
        <strain evidence="11">JCM 9152</strain>
    </source>
</reference>
<dbReference type="SUPFAM" id="SSF46689">
    <property type="entry name" value="Homeodomain-like"/>
    <property type="match status" value="2"/>
</dbReference>
<keyword evidence="7" id="KW-0804">Transcription</keyword>
<evidence type="ECO:0000256" key="7">
    <source>
        <dbReference type="ARBA" id="ARBA00023163"/>
    </source>
</evidence>
<dbReference type="Pfam" id="PF12833">
    <property type="entry name" value="HTH_18"/>
    <property type="match status" value="1"/>
</dbReference>
<dbReference type="Proteomes" id="UP000018895">
    <property type="component" value="Unassembled WGS sequence"/>
</dbReference>
<dbReference type="InterPro" id="IPR009057">
    <property type="entry name" value="Homeodomain-like_sf"/>
</dbReference>
<evidence type="ECO:0000256" key="1">
    <source>
        <dbReference type="ARBA" id="ARBA00004496"/>
    </source>
</evidence>
<evidence type="ECO:0000259" key="10">
    <source>
        <dbReference type="PROSITE" id="PS50110"/>
    </source>
</evidence>
<dbReference type="PANTHER" id="PTHR42713">
    <property type="entry name" value="HISTIDINE KINASE-RELATED"/>
    <property type="match status" value="1"/>
</dbReference>
<dbReference type="RefSeq" id="WP_235715741.1">
    <property type="nucleotide sequence ID" value="NZ_BAUU01000029.1"/>
</dbReference>
<dbReference type="PANTHER" id="PTHR42713:SF3">
    <property type="entry name" value="TRANSCRIPTIONAL REGULATORY PROTEIN HPTR"/>
    <property type="match status" value="1"/>
</dbReference>
<evidence type="ECO:0000256" key="6">
    <source>
        <dbReference type="ARBA" id="ARBA00023125"/>
    </source>
</evidence>
<name>W4QKF0_9BACI</name>
<dbReference type="Pfam" id="PF00072">
    <property type="entry name" value="Response_reg"/>
    <property type="match status" value="1"/>
</dbReference>
<proteinExistence type="predicted"/>
<keyword evidence="6" id="KW-0238">DNA-binding</keyword>
<evidence type="ECO:0000256" key="3">
    <source>
        <dbReference type="ARBA" id="ARBA00022553"/>
    </source>
</evidence>
<feature type="domain" description="HTH araC/xylS-type" evidence="9">
    <location>
        <begin position="147"/>
        <end position="236"/>
    </location>
</feature>
<sequence>MKAMIVDDEKHVREGLRLLAEWERFGIKTVLEAEDGEEAMQVIAKEHPQIIFTDMRMPKKDGVALMKWLYTSNWKAKTIVVSGYDDFRYLKETITYQGFDYLLKPINPTELNETLQRAVSAWNEQYGDDLQTFIDESNYQKEPSTVHTIADYLRKNYKQELKLQDIADRFYLSREYISRRFKQEYHQTITDFITSIRMEKAKELLRNPDLKVYEIADAVGYPNDKYFAKLFKKQEA</sequence>
<feature type="modified residue" description="4-aspartylphosphate" evidence="8">
    <location>
        <position position="54"/>
    </location>
</feature>
<comment type="subcellular location">
    <subcellularLocation>
        <location evidence="1">Cytoplasm</location>
    </subcellularLocation>
</comment>
<keyword evidence="5" id="KW-0805">Transcription regulation</keyword>
<dbReference type="Gene3D" id="3.40.50.2300">
    <property type="match status" value="1"/>
</dbReference>
<keyword evidence="4" id="KW-0902">Two-component regulatory system</keyword>
<dbReference type="SMART" id="SM00342">
    <property type="entry name" value="HTH_ARAC"/>
    <property type="match status" value="1"/>
</dbReference>
<dbReference type="AlphaFoldDB" id="W4QKF0"/>
<dbReference type="CDD" id="cd17536">
    <property type="entry name" value="REC_YesN-like"/>
    <property type="match status" value="1"/>
</dbReference>
<dbReference type="InterPro" id="IPR001789">
    <property type="entry name" value="Sig_transdc_resp-reg_receiver"/>
</dbReference>
<comment type="caution">
    <text evidence="11">The sequence shown here is derived from an EMBL/GenBank/DDBJ whole genome shotgun (WGS) entry which is preliminary data.</text>
</comment>
<dbReference type="InterPro" id="IPR051552">
    <property type="entry name" value="HptR"/>
</dbReference>
<evidence type="ECO:0000313" key="11">
    <source>
        <dbReference type="EMBL" id="GAE32113.1"/>
    </source>
</evidence>
<dbReference type="InterPro" id="IPR011006">
    <property type="entry name" value="CheY-like_superfamily"/>
</dbReference>
<keyword evidence="12" id="KW-1185">Reference proteome</keyword>